<comment type="caution">
    <text evidence="2">The sequence shown here is derived from an EMBL/GenBank/DDBJ whole genome shotgun (WGS) entry which is preliminary data.</text>
</comment>
<reference evidence="2" key="1">
    <citation type="journal article" date="2014" name="Int. J. Syst. Evol. Microbiol.">
        <title>Complete genome sequence of Corynebacterium casei LMG S-19264T (=DSM 44701T), isolated from a smear-ripened cheese.</title>
        <authorList>
            <consortium name="US DOE Joint Genome Institute (JGI-PGF)"/>
            <person name="Walter F."/>
            <person name="Albersmeier A."/>
            <person name="Kalinowski J."/>
            <person name="Ruckert C."/>
        </authorList>
    </citation>
    <scope>NUCLEOTIDE SEQUENCE</scope>
    <source>
        <strain evidence="2">VKM B-2935</strain>
    </source>
</reference>
<name>A0A9W6NF51_9PSED</name>
<keyword evidence="1" id="KW-0175">Coiled coil</keyword>
<accession>A0A9W6NF51</accession>
<keyword evidence="3" id="KW-1185">Reference proteome</keyword>
<sequence length="82" mass="8793">MLEFGNGPEPTYAECSMFLFKTLAIVASATLLSACGLGETAATAELQAKQAQQAQQQMQAMQKQIDAANAVNNQRLKEATEQ</sequence>
<protein>
    <submittedName>
        <fullName evidence="2">Uncharacterized protein</fullName>
    </submittedName>
</protein>
<dbReference type="Proteomes" id="UP001143328">
    <property type="component" value="Unassembled WGS sequence"/>
</dbReference>
<evidence type="ECO:0000313" key="3">
    <source>
        <dbReference type="Proteomes" id="UP001143328"/>
    </source>
</evidence>
<feature type="coiled-coil region" evidence="1">
    <location>
        <begin position="41"/>
        <end position="71"/>
    </location>
</feature>
<dbReference type="EMBL" id="BSFN01000005">
    <property type="protein sequence ID" value="GLK89319.1"/>
    <property type="molecule type" value="Genomic_DNA"/>
</dbReference>
<evidence type="ECO:0000313" key="2">
    <source>
        <dbReference type="EMBL" id="GLK89319.1"/>
    </source>
</evidence>
<gene>
    <name evidence="2" type="ORF">GCM10017655_23810</name>
</gene>
<dbReference type="AlphaFoldDB" id="A0A9W6NF51"/>
<reference evidence="2" key="2">
    <citation type="submission" date="2023-01" db="EMBL/GenBank/DDBJ databases">
        <authorList>
            <person name="Sun Q."/>
            <person name="Evtushenko L."/>
        </authorList>
    </citation>
    <scope>NUCLEOTIDE SEQUENCE</scope>
    <source>
        <strain evidence="2">VKM B-2935</strain>
    </source>
</reference>
<evidence type="ECO:0000256" key="1">
    <source>
        <dbReference type="SAM" id="Coils"/>
    </source>
</evidence>
<proteinExistence type="predicted"/>
<organism evidence="2 3">
    <name type="scientific">Pseudomonas turukhanskensis</name>
    <dbReference type="NCBI Taxonomy" id="1806536"/>
    <lineage>
        <taxon>Bacteria</taxon>
        <taxon>Pseudomonadati</taxon>
        <taxon>Pseudomonadota</taxon>
        <taxon>Gammaproteobacteria</taxon>
        <taxon>Pseudomonadales</taxon>
        <taxon>Pseudomonadaceae</taxon>
        <taxon>Pseudomonas</taxon>
    </lineage>
</organism>